<evidence type="ECO:0000256" key="3">
    <source>
        <dbReference type="ARBA" id="ARBA00022692"/>
    </source>
</evidence>
<evidence type="ECO:0000256" key="2">
    <source>
        <dbReference type="ARBA" id="ARBA00022475"/>
    </source>
</evidence>
<reference evidence="8 9" key="1">
    <citation type="submission" date="2020-02" db="EMBL/GenBank/DDBJ databases">
        <title>Genome sequence of Roseobacter ponti.</title>
        <authorList>
            <person name="Hollensteiner J."/>
            <person name="Schneider D."/>
            <person name="Poehlein A."/>
            <person name="Daniel R."/>
        </authorList>
    </citation>
    <scope>NUCLEOTIDE SEQUENCE [LARGE SCALE GENOMIC DNA]</scope>
    <source>
        <strain evidence="8 9">DSM 106830</strain>
    </source>
</reference>
<evidence type="ECO:0000256" key="6">
    <source>
        <dbReference type="SAM" id="Phobius"/>
    </source>
</evidence>
<keyword evidence="9" id="KW-1185">Reference proteome</keyword>
<accession>A0A858SSZ3</accession>
<keyword evidence="4 6" id="KW-1133">Transmembrane helix</keyword>
<sequence>MMLTADFIPLAVVAPVILAAAVTDLRMMRIPNTLVLMALGVFVVTLPFLFHDTHEMLWRLLAGFATFAVCFVLFALRVFGGGDAKLFPVIMLFVPTALWSEFLMTFSLSMGITMALFLPVRRMVPADMTGWKSLTPDGRFPMGIAFATAVVGFLLIFTGFS</sequence>
<feature type="transmembrane region" description="Helical" evidence="6">
    <location>
        <begin position="140"/>
        <end position="160"/>
    </location>
</feature>
<dbReference type="RefSeq" id="WP_169641012.1">
    <property type="nucleotide sequence ID" value="NZ_CP048788.1"/>
</dbReference>
<keyword evidence="5 6" id="KW-0472">Membrane</keyword>
<dbReference type="InterPro" id="IPR000045">
    <property type="entry name" value="Prepilin_IV_endopep_pep"/>
</dbReference>
<name>A0A858SSZ3_9RHOB</name>
<organism evidence="8 9">
    <name type="scientific">Roseobacter ponti</name>
    <dbReference type="NCBI Taxonomy" id="1891787"/>
    <lineage>
        <taxon>Bacteria</taxon>
        <taxon>Pseudomonadati</taxon>
        <taxon>Pseudomonadota</taxon>
        <taxon>Alphaproteobacteria</taxon>
        <taxon>Rhodobacterales</taxon>
        <taxon>Roseobacteraceae</taxon>
        <taxon>Roseobacter</taxon>
    </lineage>
</organism>
<dbReference type="KEGG" id="rpon:G3256_11790"/>
<feature type="domain" description="Prepilin type IV endopeptidase peptidase" evidence="7">
    <location>
        <begin position="12"/>
        <end position="114"/>
    </location>
</feature>
<evidence type="ECO:0000256" key="5">
    <source>
        <dbReference type="ARBA" id="ARBA00023136"/>
    </source>
</evidence>
<dbReference type="PANTHER" id="PTHR36506:SF1">
    <property type="entry name" value="PREFLAGELLIN PEPTIDASE"/>
    <property type="match status" value="1"/>
</dbReference>
<feature type="transmembrane region" description="Helical" evidence="6">
    <location>
        <begin position="57"/>
        <end position="79"/>
    </location>
</feature>
<dbReference type="EMBL" id="CP048788">
    <property type="protein sequence ID" value="QJF51795.1"/>
    <property type="molecule type" value="Genomic_DNA"/>
</dbReference>
<evidence type="ECO:0000259" key="7">
    <source>
        <dbReference type="Pfam" id="PF01478"/>
    </source>
</evidence>
<comment type="subcellular location">
    <subcellularLocation>
        <location evidence="1">Cell membrane</location>
        <topology evidence="1">Multi-pass membrane protein</topology>
    </subcellularLocation>
</comment>
<evidence type="ECO:0000313" key="9">
    <source>
        <dbReference type="Proteomes" id="UP000503308"/>
    </source>
</evidence>
<keyword evidence="3 6" id="KW-0812">Transmembrane</keyword>
<dbReference type="InterPro" id="IPR052218">
    <property type="entry name" value="Preflagellin_Peptidase"/>
</dbReference>
<protein>
    <recommendedName>
        <fullName evidence="7">Prepilin type IV endopeptidase peptidase domain-containing protein</fullName>
    </recommendedName>
</protein>
<feature type="transmembrane region" description="Helical" evidence="6">
    <location>
        <begin position="99"/>
        <end position="120"/>
    </location>
</feature>
<proteinExistence type="predicted"/>
<evidence type="ECO:0000256" key="4">
    <source>
        <dbReference type="ARBA" id="ARBA00022989"/>
    </source>
</evidence>
<gene>
    <name evidence="8" type="ORF">G3256_11790</name>
</gene>
<keyword evidence="2" id="KW-1003">Cell membrane</keyword>
<evidence type="ECO:0000313" key="8">
    <source>
        <dbReference type="EMBL" id="QJF51795.1"/>
    </source>
</evidence>
<dbReference type="Gene3D" id="1.20.120.1220">
    <property type="match status" value="1"/>
</dbReference>
<dbReference type="Pfam" id="PF01478">
    <property type="entry name" value="Peptidase_A24"/>
    <property type="match status" value="1"/>
</dbReference>
<evidence type="ECO:0000256" key="1">
    <source>
        <dbReference type="ARBA" id="ARBA00004651"/>
    </source>
</evidence>
<dbReference type="PANTHER" id="PTHR36506">
    <property type="entry name" value="PREFLAGELLIN PEPTIDASE"/>
    <property type="match status" value="1"/>
</dbReference>
<dbReference type="AlphaFoldDB" id="A0A858SSZ3"/>
<dbReference type="Proteomes" id="UP000503308">
    <property type="component" value="Chromosome"/>
</dbReference>
<dbReference type="GO" id="GO:0005886">
    <property type="term" value="C:plasma membrane"/>
    <property type="evidence" value="ECO:0007669"/>
    <property type="project" value="UniProtKB-SubCell"/>
</dbReference>
<feature type="transmembrane region" description="Helical" evidence="6">
    <location>
        <begin position="29"/>
        <end position="50"/>
    </location>
</feature>
<dbReference type="GO" id="GO:0004190">
    <property type="term" value="F:aspartic-type endopeptidase activity"/>
    <property type="evidence" value="ECO:0007669"/>
    <property type="project" value="InterPro"/>
</dbReference>